<keyword evidence="10" id="KW-1185">Reference proteome</keyword>
<dbReference type="AlphaFoldDB" id="A0AAE0ENM1"/>
<name>A0AAE0ENM1_9CHLO</name>
<dbReference type="EMBL" id="LGRX02035510">
    <property type="protein sequence ID" value="KAK3234337.1"/>
    <property type="molecule type" value="Genomic_DNA"/>
</dbReference>
<comment type="function">
    <text evidence="7">Choline transporter.</text>
</comment>
<gene>
    <name evidence="9" type="ORF">CYMTET_55401</name>
</gene>
<protein>
    <recommendedName>
        <fullName evidence="7">Choline transporter-like protein</fullName>
    </recommendedName>
</protein>
<proteinExistence type="inferred from homology"/>
<evidence type="ECO:0000256" key="3">
    <source>
        <dbReference type="ARBA" id="ARBA00022692"/>
    </source>
</evidence>
<evidence type="ECO:0000256" key="7">
    <source>
        <dbReference type="RuleBase" id="RU368066"/>
    </source>
</evidence>
<evidence type="ECO:0000256" key="2">
    <source>
        <dbReference type="ARBA" id="ARBA00007168"/>
    </source>
</evidence>
<evidence type="ECO:0000313" key="10">
    <source>
        <dbReference type="Proteomes" id="UP001190700"/>
    </source>
</evidence>
<keyword evidence="6" id="KW-0325">Glycoprotein</keyword>
<organism evidence="9 10">
    <name type="scientific">Cymbomonas tetramitiformis</name>
    <dbReference type="NCBI Taxonomy" id="36881"/>
    <lineage>
        <taxon>Eukaryota</taxon>
        <taxon>Viridiplantae</taxon>
        <taxon>Chlorophyta</taxon>
        <taxon>Pyramimonadophyceae</taxon>
        <taxon>Pyramimonadales</taxon>
        <taxon>Pyramimonadaceae</taxon>
        <taxon>Cymbomonas</taxon>
    </lineage>
</organism>
<keyword evidence="3 7" id="KW-0812">Transmembrane</keyword>
<evidence type="ECO:0000256" key="4">
    <source>
        <dbReference type="ARBA" id="ARBA00022989"/>
    </source>
</evidence>
<comment type="subcellular location">
    <subcellularLocation>
        <location evidence="7">Cell membrane</location>
        <topology evidence="7">Multi-pass membrane protein</topology>
    </subcellularLocation>
    <subcellularLocation>
        <location evidence="1">Membrane</location>
        <topology evidence="1">Multi-pass membrane protein</topology>
    </subcellularLocation>
</comment>
<comment type="similarity">
    <text evidence="2 7">Belongs to the CTL (choline transporter-like) family.</text>
</comment>
<evidence type="ECO:0000256" key="1">
    <source>
        <dbReference type="ARBA" id="ARBA00004141"/>
    </source>
</evidence>
<keyword evidence="4 7" id="KW-1133">Transmembrane helix</keyword>
<feature type="transmembrane region" description="Helical" evidence="7">
    <location>
        <begin position="224"/>
        <end position="242"/>
    </location>
</feature>
<feature type="transmembrane region" description="Helical" evidence="7">
    <location>
        <begin position="72"/>
        <end position="90"/>
    </location>
</feature>
<dbReference type="Proteomes" id="UP001190700">
    <property type="component" value="Unassembled WGS sequence"/>
</dbReference>
<dbReference type="PANTHER" id="PTHR12385:SF14">
    <property type="entry name" value="CHOLINE TRANSPORTER-LIKE 2"/>
    <property type="match status" value="1"/>
</dbReference>
<evidence type="ECO:0000256" key="8">
    <source>
        <dbReference type="SAM" id="MobiDB-lite"/>
    </source>
</evidence>
<evidence type="ECO:0000256" key="6">
    <source>
        <dbReference type="ARBA" id="ARBA00023180"/>
    </source>
</evidence>
<sequence>MDIESGTFISGLLVLQVFEYAAYVMTAVSAVILVCSILMLRKTVAVTVGCLEAAANALVLMPSILLVPLVPFLLTAALVAWFIVISALLWSAGHIVKDSDDDTYTTEWNNTIKLYEIYNAFALIWTHFFIRGYSNVAIAGAVAHYYWLPSDGTLHPLEGTGYVKSTCRAAALITANPLEIAAVNSLGDFLLFLGKLVVAGASGIVALAFLSLPDYVDPDSSRYISSPILPTALVAAFSYIIADQILSVYEFMIDTILMSYLDDVSRNNEPCYAPASLLKALGKSSEDARTAEVAQETRARSKAEQKTSDEAC</sequence>
<comment type="caution">
    <text evidence="7">Lacks conserved residue(s) required for the propagation of feature annotation.</text>
</comment>
<keyword evidence="5 7" id="KW-0472">Membrane</keyword>
<evidence type="ECO:0000256" key="5">
    <source>
        <dbReference type="ARBA" id="ARBA00023136"/>
    </source>
</evidence>
<comment type="caution">
    <text evidence="9">The sequence shown here is derived from an EMBL/GenBank/DDBJ whole genome shotgun (WGS) entry which is preliminary data.</text>
</comment>
<feature type="region of interest" description="Disordered" evidence="8">
    <location>
        <begin position="289"/>
        <end position="312"/>
    </location>
</feature>
<dbReference type="GO" id="GO:0022857">
    <property type="term" value="F:transmembrane transporter activity"/>
    <property type="evidence" value="ECO:0007669"/>
    <property type="project" value="UniProtKB-UniRule"/>
</dbReference>
<reference evidence="9 10" key="1">
    <citation type="journal article" date="2015" name="Genome Biol. Evol.">
        <title>Comparative Genomics of a Bacterivorous Green Alga Reveals Evolutionary Causalities and Consequences of Phago-Mixotrophic Mode of Nutrition.</title>
        <authorList>
            <person name="Burns J.A."/>
            <person name="Paasch A."/>
            <person name="Narechania A."/>
            <person name="Kim E."/>
        </authorList>
    </citation>
    <scope>NUCLEOTIDE SEQUENCE [LARGE SCALE GENOMIC DNA]</scope>
    <source>
        <strain evidence="9 10">PLY_AMNH</strain>
    </source>
</reference>
<feature type="transmembrane region" description="Helical" evidence="7">
    <location>
        <begin position="189"/>
        <end position="212"/>
    </location>
</feature>
<dbReference type="GO" id="GO:0005886">
    <property type="term" value="C:plasma membrane"/>
    <property type="evidence" value="ECO:0007669"/>
    <property type="project" value="UniProtKB-SubCell"/>
</dbReference>
<feature type="transmembrane region" description="Helical" evidence="7">
    <location>
        <begin position="46"/>
        <end position="66"/>
    </location>
</feature>
<feature type="transmembrane region" description="Helical" evidence="7">
    <location>
        <begin position="20"/>
        <end position="39"/>
    </location>
</feature>
<dbReference type="PANTHER" id="PTHR12385">
    <property type="entry name" value="CHOLINE TRANSPORTER-LIKE (SLC FAMILY 44)"/>
    <property type="match status" value="1"/>
</dbReference>
<dbReference type="InterPro" id="IPR007603">
    <property type="entry name" value="Choline_transptr-like"/>
</dbReference>
<dbReference type="Pfam" id="PF04515">
    <property type="entry name" value="Choline_transpo"/>
    <property type="match status" value="2"/>
</dbReference>
<accession>A0AAE0ENM1</accession>
<evidence type="ECO:0000313" key="9">
    <source>
        <dbReference type="EMBL" id="KAK3234337.1"/>
    </source>
</evidence>